<comment type="caution">
    <text evidence="3">The sequence shown here is derived from an EMBL/GenBank/DDBJ whole genome shotgun (WGS) entry which is preliminary data.</text>
</comment>
<sequence length="282" mass="30641">MGLVELNRVSVRLPPVTLPSSTRYFPRREAARATWRGDLSAEITGSQSTSTPHQSPVTRPSISLPCAPIILLTVLAPELSRSALSSPIPLSVSALRLPASGVARSRRRMEDLVRAVLAVTCAADALATLLVAYIVKTQLLTQLEETEKKRDDCGKGGSWCEAADAEGDYEGDDDDEDEDGGYGEGEEDLSSEGGEEYGSNNNSNKKSDSKKGSWGGSAEENGEEEENEDGENPDEDGDNDDDDDDDDSDEEDGEEEEEEEEVVEEDEDEDEEALQPPKKRKK</sequence>
<name>A0AAN7JWQ2_9MYRT</name>
<feature type="compositionally biased region" description="Acidic residues" evidence="1">
    <location>
        <begin position="163"/>
        <end position="195"/>
    </location>
</feature>
<evidence type="ECO:0000313" key="4">
    <source>
        <dbReference type="Proteomes" id="UP001345219"/>
    </source>
</evidence>
<dbReference type="PANTHER" id="PTHR35711">
    <property type="entry name" value="EXPRESSED PROTEIN"/>
    <property type="match status" value="1"/>
</dbReference>
<keyword evidence="4" id="KW-1185">Reference proteome</keyword>
<dbReference type="Proteomes" id="UP001345219">
    <property type="component" value="Chromosome 2"/>
</dbReference>
<protein>
    <submittedName>
        <fullName evidence="3">Uncharacterized protein</fullName>
    </submittedName>
</protein>
<evidence type="ECO:0000256" key="2">
    <source>
        <dbReference type="SAM" id="Phobius"/>
    </source>
</evidence>
<dbReference type="AlphaFoldDB" id="A0AAN7JWQ2"/>
<accession>A0AAN7JWQ2</accession>
<keyword evidence="2" id="KW-0472">Membrane</keyword>
<proteinExistence type="predicted"/>
<feature type="transmembrane region" description="Helical" evidence="2">
    <location>
        <begin position="112"/>
        <end position="135"/>
    </location>
</feature>
<dbReference type="EMBL" id="JAXIOK010000015">
    <property type="protein sequence ID" value="KAK4754180.1"/>
    <property type="molecule type" value="Genomic_DNA"/>
</dbReference>
<organism evidence="3 4">
    <name type="scientific">Trapa incisa</name>
    <dbReference type="NCBI Taxonomy" id="236973"/>
    <lineage>
        <taxon>Eukaryota</taxon>
        <taxon>Viridiplantae</taxon>
        <taxon>Streptophyta</taxon>
        <taxon>Embryophyta</taxon>
        <taxon>Tracheophyta</taxon>
        <taxon>Spermatophyta</taxon>
        <taxon>Magnoliopsida</taxon>
        <taxon>eudicotyledons</taxon>
        <taxon>Gunneridae</taxon>
        <taxon>Pentapetalae</taxon>
        <taxon>rosids</taxon>
        <taxon>malvids</taxon>
        <taxon>Myrtales</taxon>
        <taxon>Lythraceae</taxon>
        <taxon>Trapa</taxon>
    </lineage>
</organism>
<feature type="region of interest" description="Disordered" evidence="1">
    <location>
        <begin position="145"/>
        <end position="282"/>
    </location>
</feature>
<reference evidence="3 4" key="1">
    <citation type="journal article" date="2023" name="Hortic Res">
        <title>Pangenome of water caltrop reveals structural variations and asymmetric subgenome divergence after allopolyploidization.</title>
        <authorList>
            <person name="Zhang X."/>
            <person name="Chen Y."/>
            <person name="Wang L."/>
            <person name="Yuan Y."/>
            <person name="Fang M."/>
            <person name="Shi L."/>
            <person name="Lu R."/>
            <person name="Comes H.P."/>
            <person name="Ma Y."/>
            <person name="Chen Y."/>
            <person name="Huang G."/>
            <person name="Zhou Y."/>
            <person name="Zheng Z."/>
            <person name="Qiu Y."/>
        </authorList>
    </citation>
    <scope>NUCLEOTIDE SEQUENCE [LARGE SCALE GENOMIC DNA]</scope>
    <source>
        <tissue evidence="3">Roots</tissue>
    </source>
</reference>
<keyword evidence="2" id="KW-1133">Transmembrane helix</keyword>
<gene>
    <name evidence="3" type="ORF">SAY87_002284</name>
</gene>
<evidence type="ECO:0000313" key="3">
    <source>
        <dbReference type="EMBL" id="KAK4754180.1"/>
    </source>
</evidence>
<dbReference type="PANTHER" id="PTHR35711:SF1">
    <property type="entry name" value="ECTODERMAL, ISOFORM F"/>
    <property type="match status" value="1"/>
</dbReference>
<feature type="compositionally biased region" description="Basic and acidic residues" evidence="1">
    <location>
        <begin position="145"/>
        <end position="154"/>
    </location>
</feature>
<keyword evidence="2" id="KW-0812">Transmembrane</keyword>
<feature type="compositionally biased region" description="Acidic residues" evidence="1">
    <location>
        <begin position="220"/>
        <end position="273"/>
    </location>
</feature>
<evidence type="ECO:0000256" key="1">
    <source>
        <dbReference type="SAM" id="MobiDB-lite"/>
    </source>
</evidence>